<proteinExistence type="predicted"/>
<reference evidence="1 2" key="1">
    <citation type="journal article" date="2024" name="Ann. Entomol. Soc. Am.">
        <title>Genomic analyses of the southern and eastern yellowjacket wasps (Hymenoptera: Vespidae) reveal evolutionary signatures of social life.</title>
        <authorList>
            <person name="Catto M.A."/>
            <person name="Caine P.B."/>
            <person name="Orr S.E."/>
            <person name="Hunt B.G."/>
            <person name="Goodisman M.A.D."/>
        </authorList>
    </citation>
    <scope>NUCLEOTIDE SEQUENCE [LARGE SCALE GENOMIC DNA]</scope>
    <source>
        <strain evidence="1">233</strain>
        <tissue evidence="1">Head and thorax</tissue>
    </source>
</reference>
<gene>
    <name evidence="1" type="ORF">V1478_007507</name>
</gene>
<evidence type="ECO:0000313" key="1">
    <source>
        <dbReference type="EMBL" id="KAL2727229.1"/>
    </source>
</evidence>
<comment type="caution">
    <text evidence="1">The sequence shown here is derived from an EMBL/GenBank/DDBJ whole genome shotgun (WGS) entry which is preliminary data.</text>
</comment>
<protein>
    <recommendedName>
        <fullName evidence="3">Maturase K</fullName>
    </recommendedName>
</protein>
<dbReference type="AlphaFoldDB" id="A0ABD2B3B1"/>
<sequence>MWHGFTRIIPFCNPIIVTIDSDLLQEIISFISVKYLNIILNCGEFGKANIWKRMPSPINYRTPNEIRNSQHISLKISGVIDLKIQILHSPEQKFKRSSTCCRNFSPKIFVGDSAKQSILDAIEHLLAKYLEILPLFLVPARPINVEWNNNPYLGVLPLVFNALNNAFSAPNI</sequence>
<accession>A0ABD2B3B1</accession>
<evidence type="ECO:0008006" key="3">
    <source>
        <dbReference type="Google" id="ProtNLM"/>
    </source>
</evidence>
<evidence type="ECO:0000313" key="2">
    <source>
        <dbReference type="Proteomes" id="UP001607302"/>
    </source>
</evidence>
<dbReference type="EMBL" id="JAUDFV010000133">
    <property type="protein sequence ID" value="KAL2727229.1"/>
    <property type="molecule type" value="Genomic_DNA"/>
</dbReference>
<keyword evidence="2" id="KW-1185">Reference proteome</keyword>
<organism evidence="1 2">
    <name type="scientific">Vespula squamosa</name>
    <name type="common">Southern yellow jacket</name>
    <name type="synonym">Wasp</name>
    <dbReference type="NCBI Taxonomy" id="30214"/>
    <lineage>
        <taxon>Eukaryota</taxon>
        <taxon>Metazoa</taxon>
        <taxon>Ecdysozoa</taxon>
        <taxon>Arthropoda</taxon>
        <taxon>Hexapoda</taxon>
        <taxon>Insecta</taxon>
        <taxon>Pterygota</taxon>
        <taxon>Neoptera</taxon>
        <taxon>Endopterygota</taxon>
        <taxon>Hymenoptera</taxon>
        <taxon>Apocrita</taxon>
        <taxon>Aculeata</taxon>
        <taxon>Vespoidea</taxon>
        <taxon>Vespidae</taxon>
        <taxon>Vespinae</taxon>
        <taxon>Vespula</taxon>
    </lineage>
</organism>
<dbReference type="Proteomes" id="UP001607302">
    <property type="component" value="Unassembled WGS sequence"/>
</dbReference>
<name>A0ABD2B3B1_VESSQ</name>